<sequence>MDNQFFSSLEYIFIFDYYDSPLFFISQSSENNRYYLFYSIDDDAYFFSELSASDINYLFMNPNGYDILHYLKDKSKLKFVLISEKSFNTKSLSEYTDIFDEDIDEAFPLERFPIEYEYVHKVNFNEIQKKYKSYFPNLFDNDQLTLRIKDKKNSHSLNIDIVYSALNFMKNTWQDLNSRYTEWGPEKNLLMTAPSKGSLKLEFELANDEQTALFSDEASFSELIDFVDNLMYTPMYDDEELINERKIIEETVKLYEVVEKNDLSIDFISNDVKLSNISKSSNIKKNLDVLKARVNDKIIENSTLTEDIEVSGEVLAANKSKNYFKIKSLALGDIGGVFEKELFKKIKNSEKQITVSKNITACITKQQITNIDTNEIKTKYVMTSFDQ</sequence>
<protein>
    <submittedName>
        <fullName evidence="1">Uncharacterized protein</fullName>
    </submittedName>
</protein>
<gene>
    <name evidence="1" type="ORF">DTX73_14040</name>
</gene>
<accession>A0A7V7GKA4</accession>
<dbReference type="Proteomes" id="UP000448762">
    <property type="component" value="Unassembled WGS sequence"/>
</dbReference>
<name>A0A7V7GKA4_ENTFC</name>
<organism evidence="1 2">
    <name type="scientific">Enterococcus faecium</name>
    <name type="common">Streptococcus faecium</name>
    <dbReference type="NCBI Taxonomy" id="1352"/>
    <lineage>
        <taxon>Bacteria</taxon>
        <taxon>Bacillati</taxon>
        <taxon>Bacillota</taxon>
        <taxon>Bacilli</taxon>
        <taxon>Lactobacillales</taxon>
        <taxon>Enterococcaceae</taxon>
        <taxon>Enterococcus</taxon>
    </lineage>
</organism>
<comment type="caution">
    <text evidence="1">The sequence shown here is derived from an EMBL/GenBank/DDBJ whole genome shotgun (WGS) entry which is preliminary data.</text>
</comment>
<dbReference type="AlphaFoldDB" id="A0A7V7GKA4"/>
<proteinExistence type="predicted"/>
<evidence type="ECO:0000313" key="2">
    <source>
        <dbReference type="Proteomes" id="UP000448762"/>
    </source>
</evidence>
<dbReference type="EMBL" id="QOVC01000015">
    <property type="protein sequence ID" value="KAA0686398.1"/>
    <property type="molecule type" value="Genomic_DNA"/>
</dbReference>
<dbReference type="RefSeq" id="WP_149558454.1">
    <property type="nucleotide sequence ID" value="NZ_JADBBV010000019.1"/>
</dbReference>
<evidence type="ECO:0000313" key="1">
    <source>
        <dbReference type="EMBL" id="KAA0686398.1"/>
    </source>
</evidence>
<reference evidence="1 2" key="1">
    <citation type="submission" date="2018-07" db="EMBL/GenBank/DDBJ databases">
        <title>High quality draft genome sequencing of Enterococcus faecium exhibiting probiotic potential isolated from mucus of freshwater fish.</title>
        <authorList>
            <person name="El-Jeni R."/>
            <person name="Ghedira K."/>
            <person name="Abdelhak S."/>
            <person name="El-Bour M."/>
            <person name="Bouhaouala-Zahar B."/>
        </authorList>
    </citation>
    <scope>NUCLEOTIDE SEQUENCE [LARGE SCALE GENOMIC DNA]</scope>
    <source>
        <strain evidence="1 2">R.A73</strain>
    </source>
</reference>